<accession>A0ABQ2DDM2</accession>
<dbReference type="PANTHER" id="PTHR12110:SF41">
    <property type="entry name" value="INOSOSE DEHYDRATASE"/>
    <property type="match status" value="1"/>
</dbReference>
<organism evidence="2 3">
    <name type="scientific">Deinococcus roseus</name>
    <dbReference type="NCBI Taxonomy" id="392414"/>
    <lineage>
        <taxon>Bacteria</taxon>
        <taxon>Thermotogati</taxon>
        <taxon>Deinococcota</taxon>
        <taxon>Deinococci</taxon>
        <taxon>Deinococcales</taxon>
        <taxon>Deinococcaceae</taxon>
        <taxon>Deinococcus</taxon>
    </lineage>
</organism>
<evidence type="ECO:0000259" key="1">
    <source>
        <dbReference type="Pfam" id="PF01261"/>
    </source>
</evidence>
<dbReference type="InterPro" id="IPR036237">
    <property type="entry name" value="Xyl_isomerase-like_sf"/>
</dbReference>
<evidence type="ECO:0000313" key="3">
    <source>
        <dbReference type="Proteomes" id="UP000632222"/>
    </source>
</evidence>
<protein>
    <submittedName>
        <fullName evidence="2">Sugar phosphate isomerase</fullName>
    </submittedName>
</protein>
<dbReference type="GO" id="GO:0016853">
    <property type="term" value="F:isomerase activity"/>
    <property type="evidence" value="ECO:0007669"/>
    <property type="project" value="UniProtKB-KW"/>
</dbReference>
<dbReference type="EMBL" id="BMOD01000027">
    <property type="protein sequence ID" value="GGJ53816.1"/>
    <property type="molecule type" value="Genomic_DNA"/>
</dbReference>
<dbReference type="Gene3D" id="3.20.20.150">
    <property type="entry name" value="Divalent-metal-dependent TIM barrel enzymes"/>
    <property type="match status" value="1"/>
</dbReference>
<dbReference type="RefSeq" id="WP_189007312.1">
    <property type="nucleotide sequence ID" value="NZ_BMOD01000027.1"/>
</dbReference>
<feature type="domain" description="Xylose isomerase-like TIM barrel" evidence="1">
    <location>
        <begin position="28"/>
        <end position="226"/>
    </location>
</feature>
<dbReference type="PANTHER" id="PTHR12110">
    <property type="entry name" value="HYDROXYPYRUVATE ISOMERASE"/>
    <property type="match status" value="1"/>
</dbReference>
<reference evidence="3" key="1">
    <citation type="journal article" date="2019" name="Int. J. Syst. Evol. Microbiol.">
        <title>The Global Catalogue of Microorganisms (GCM) 10K type strain sequencing project: providing services to taxonomists for standard genome sequencing and annotation.</title>
        <authorList>
            <consortium name="The Broad Institute Genomics Platform"/>
            <consortium name="The Broad Institute Genome Sequencing Center for Infectious Disease"/>
            <person name="Wu L."/>
            <person name="Ma J."/>
        </authorList>
    </citation>
    <scope>NUCLEOTIDE SEQUENCE [LARGE SCALE GENOMIC DNA]</scope>
    <source>
        <strain evidence="3">JCM 14370</strain>
    </source>
</reference>
<gene>
    <name evidence="2" type="ORF">GCM10008938_44790</name>
</gene>
<comment type="caution">
    <text evidence="2">The sequence shown here is derived from an EMBL/GenBank/DDBJ whole genome shotgun (WGS) entry which is preliminary data.</text>
</comment>
<evidence type="ECO:0000313" key="2">
    <source>
        <dbReference type="EMBL" id="GGJ53816.1"/>
    </source>
</evidence>
<dbReference type="SUPFAM" id="SSF51658">
    <property type="entry name" value="Xylose isomerase-like"/>
    <property type="match status" value="1"/>
</dbReference>
<sequence length="250" mass="28186">MKKFPVALQPYTIRDHLQNDFLGALSTVAGIGYTALELGPPPAGITLEQMKTHLDDLGVRIMGTHASLEQLQTDLDGVADFLHQVGGKYVTLSHRFADRAEVLSCAAEFNRIGEACQQRGIQFLYHNHDWEFVRFDREYALDLLLENTDPQNVKLELDVYWVARGGEDPAQFLKKLVGRCPVLHLKDMEAGEEQFFAEVGEGILNIPDILQVAEEVGVEWLVVEQDLCRRDPFESIQISLNNLRKLDAVL</sequence>
<dbReference type="InterPro" id="IPR013022">
    <property type="entry name" value="Xyl_isomerase-like_TIM-brl"/>
</dbReference>
<keyword evidence="3" id="KW-1185">Reference proteome</keyword>
<dbReference type="Proteomes" id="UP000632222">
    <property type="component" value="Unassembled WGS sequence"/>
</dbReference>
<keyword evidence="2" id="KW-0413">Isomerase</keyword>
<dbReference type="Pfam" id="PF01261">
    <property type="entry name" value="AP_endonuc_2"/>
    <property type="match status" value="1"/>
</dbReference>
<dbReference type="InterPro" id="IPR050312">
    <property type="entry name" value="IolE/XylAMocC-like"/>
</dbReference>
<proteinExistence type="predicted"/>
<name>A0ABQ2DDM2_9DEIO</name>